<gene>
    <name evidence="1" type="ORF">POF50_007870</name>
</gene>
<comment type="caution">
    <text evidence="1">The sequence shown here is derived from an EMBL/GenBank/DDBJ whole genome shotgun (WGS) entry which is preliminary data.</text>
</comment>
<protein>
    <submittedName>
        <fullName evidence="1">Uncharacterized protein</fullName>
    </submittedName>
</protein>
<dbReference type="AlphaFoldDB" id="A0AA90H1G6"/>
<accession>A0AA90H1G6</accession>
<reference evidence="1" key="1">
    <citation type="submission" date="2023-05" db="EMBL/GenBank/DDBJ databases">
        <title>Streptantibioticus silvisoli sp. nov., acidotolerant actinomycetes 1 from pine litter.</title>
        <authorList>
            <person name="Swiecimska M."/>
            <person name="Golinska P."/>
            <person name="Sangal V."/>
            <person name="Wachnowicz B."/>
            <person name="Goodfellow M."/>
        </authorList>
    </citation>
    <scope>NUCLEOTIDE SEQUENCE</scope>
    <source>
        <strain evidence="1">SL13</strain>
    </source>
</reference>
<evidence type="ECO:0000313" key="1">
    <source>
        <dbReference type="EMBL" id="MDI5969263.1"/>
    </source>
</evidence>
<proteinExistence type="predicted"/>
<dbReference type="RefSeq" id="WP_282698575.1">
    <property type="nucleotide sequence ID" value="NZ_JABXJJ020000008.1"/>
</dbReference>
<sequence>MACRSGRSFPRRTIDLPAGTTYFMQDAEGDADTTDSHTRASKLSDGYEYTECDYVVHAAGFDY</sequence>
<name>A0AA90H1G6_9ACTN</name>
<dbReference type="EMBL" id="JABXJJ020000008">
    <property type="protein sequence ID" value="MDI5969263.1"/>
    <property type="molecule type" value="Genomic_DNA"/>
</dbReference>
<organism evidence="1">
    <name type="scientific">Streptantibioticus silvisoli</name>
    <dbReference type="NCBI Taxonomy" id="2705255"/>
    <lineage>
        <taxon>Bacteria</taxon>
        <taxon>Bacillati</taxon>
        <taxon>Actinomycetota</taxon>
        <taxon>Actinomycetes</taxon>
        <taxon>Kitasatosporales</taxon>
        <taxon>Streptomycetaceae</taxon>
        <taxon>Streptantibioticus</taxon>
    </lineage>
</organism>